<evidence type="ECO:0000313" key="3">
    <source>
        <dbReference type="Proteomes" id="UP000887116"/>
    </source>
</evidence>
<reference evidence="2" key="1">
    <citation type="submission" date="2020-07" db="EMBL/GenBank/DDBJ databases">
        <title>Multicomponent nature underlies the extraordinary mechanical properties of spider dragline silk.</title>
        <authorList>
            <person name="Kono N."/>
            <person name="Nakamura H."/>
            <person name="Mori M."/>
            <person name="Yoshida Y."/>
            <person name="Ohtoshi R."/>
            <person name="Malay A.D."/>
            <person name="Moran D.A.P."/>
            <person name="Tomita M."/>
            <person name="Numata K."/>
            <person name="Arakawa K."/>
        </authorList>
    </citation>
    <scope>NUCLEOTIDE SEQUENCE</scope>
</reference>
<dbReference type="AlphaFoldDB" id="A0A8X6HDR2"/>
<keyword evidence="3" id="KW-1185">Reference proteome</keyword>
<dbReference type="SUPFAM" id="SSF56672">
    <property type="entry name" value="DNA/RNA polymerases"/>
    <property type="match status" value="1"/>
</dbReference>
<dbReference type="GO" id="GO:0071897">
    <property type="term" value="P:DNA biosynthetic process"/>
    <property type="evidence" value="ECO:0007669"/>
    <property type="project" value="UniProtKB-ARBA"/>
</dbReference>
<proteinExistence type="predicted"/>
<dbReference type="CDD" id="cd01644">
    <property type="entry name" value="RT_pepA17"/>
    <property type="match status" value="1"/>
</dbReference>
<organism evidence="2 3">
    <name type="scientific">Trichonephila clavata</name>
    <name type="common">Joro spider</name>
    <name type="synonym">Nephila clavata</name>
    <dbReference type="NCBI Taxonomy" id="2740835"/>
    <lineage>
        <taxon>Eukaryota</taxon>
        <taxon>Metazoa</taxon>
        <taxon>Ecdysozoa</taxon>
        <taxon>Arthropoda</taxon>
        <taxon>Chelicerata</taxon>
        <taxon>Arachnida</taxon>
        <taxon>Araneae</taxon>
        <taxon>Araneomorphae</taxon>
        <taxon>Entelegynae</taxon>
        <taxon>Araneoidea</taxon>
        <taxon>Nephilidae</taxon>
        <taxon>Trichonephila</taxon>
    </lineage>
</organism>
<dbReference type="InterPro" id="IPR043502">
    <property type="entry name" value="DNA/RNA_pol_sf"/>
</dbReference>
<dbReference type="InterPro" id="IPR008042">
    <property type="entry name" value="Retrotrans_Pao"/>
</dbReference>
<evidence type="ECO:0000313" key="2">
    <source>
        <dbReference type="EMBL" id="GFR21827.1"/>
    </source>
</evidence>
<dbReference type="Pfam" id="PF03564">
    <property type="entry name" value="DUF1759"/>
    <property type="match status" value="1"/>
</dbReference>
<dbReference type="InterPro" id="IPR005312">
    <property type="entry name" value="DUF1759"/>
</dbReference>
<comment type="caution">
    <text evidence="2">The sequence shown here is derived from an EMBL/GenBank/DDBJ whole genome shotgun (WGS) entry which is preliminary data.</text>
</comment>
<gene>
    <name evidence="2" type="primary">AVEN_32190_1</name>
    <name evidence="2" type="ORF">TNCT_124721</name>
</gene>
<dbReference type="Proteomes" id="UP000887116">
    <property type="component" value="Unassembled WGS sequence"/>
</dbReference>
<dbReference type="EMBL" id="BMAO01028071">
    <property type="protein sequence ID" value="GFR21827.1"/>
    <property type="molecule type" value="Genomic_DNA"/>
</dbReference>
<dbReference type="PANTHER" id="PTHR47331">
    <property type="entry name" value="PHD-TYPE DOMAIN-CONTAINING PROTEIN"/>
    <property type="match status" value="1"/>
</dbReference>
<dbReference type="Pfam" id="PF05380">
    <property type="entry name" value="Peptidase_A17"/>
    <property type="match status" value="1"/>
</dbReference>
<evidence type="ECO:0000256" key="1">
    <source>
        <dbReference type="SAM" id="Coils"/>
    </source>
</evidence>
<accession>A0A8X6HDR2</accession>
<protein>
    <submittedName>
        <fullName evidence="2">Integrase catalytic domain-containing protein</fullName>
    </submittedName>
</protein>
<dbReference type="PANTHER" id="PTHR47331:SF5">
    <property type="entry name" value="RIBONUCLEASE H"/>
    <property type="match status" value="1"/>
</dbReference>
<sequence>MAKGVKILERKFSDIEKQLSGFIAFVDTFVEDDKEVLSFKLSQFDRLNAKYESVKEEIFTLPDIEFKNLDGKITTCNEHIEKLEVRLKSLNLKYSKNNNETGSNAVSNVIKPCFRLPELSLPQFNGDIETWFIFKEQFKEIIENCGLNDKQKLQYLQSCLIGIAKHVQTVDDTYDSLFLALEQRFENKRLIINKHINALLMLKYEKFRGDSNVDLRNLVDTCTKHLRALKLLKIEHNTFSELLLIQLVMQVLDTETKRLFEMTLESTDIPKWDDFLAFLNKRCLFLENLPSAGTKDKQNFKDSPRHKSFILHTDANVDKKCKLCSLNHDLYNCDKFKNMPVRESSFTRPRRQRVASFSIEVEHGRFFLNLRKLKTLMSVSGLGGSNVNIKSKIKGVISNGSGSYKRVVDFHVVPKITNMIPVNSFDISHIVFPSNVHLADPTFNTSNSIDALLSADIYFDILKDGKHKLDNGNLILQNTEFGYIISGNTSRFSSGSLHCGLITKDFETLNDTLKSFWEIEEIVPTKFVSDELKKCDEHFLKTMTRDTNGRFCVEMPMKDNDIELGQSKSTAIRRLKLLERRFVREPHIKDKYVEFLQEYEDLDHMQRIKEEEPGLHYYIPHHAVIRPESKTTKLRVVFDASCKSSNGNSLNDILLKGGTIQPDLFDILLKFRKYVVAFSSDIKKMFRQIKVQEHQQEFLRILWRPSPEEDIVSYRLKTVTYGTKPAPYLATRCLLQLAHEGKNKYPLATPVIENSTYMDDILSGADDITTAKEMQRQLIGLMKEGCFHLYKWSANSEELLKDVPTENKEFLFNENDELVKTLGLSWRPREDTFMYQMNLQEVPVTITKRTVLSFISKLYDPLVQLIGFADASAHAYGACLYVKSENANETQIRLLCSKTRVAPLKTLSIPRLELLAATLLSKLTSKIIKIIDLEFDEVHLFSDSKVVLDWIQMQPHLLKVFVANRVSLIQKLTETLSCHHVKTQENPADLISRGATKLQLQDELWWTGPSFLKDKTLNSLCRFAERRQLFRRT</sequence>
<dbReference type="OrthoDB" id="6622963at2759"/>
<name>A0A8X6HDR2_TRICU</name>
<feature type="coiled-coil region" evidence="1">
    <location>
        <begin position="73"/>
        <end position="100"/>
    </location>
</feature>
<keyword evidence="1" id="KW-0175">Coiled coil</keyword>